<organism evidence="1 2">
    <name type="scientific">Ferviditalea candida</name>
    <dbReference type="NCBI Taxonomy" id="3108399"/>
    <lineage>
        <taxon>Bacteria</taxon>
        <taxon>Bacillati</taxon>
        <taxon>Bacillota</taxon>
        <taxon>Bacilli</taxon>
        <taxon>Bacillales</taxon>
        <taxon>Paenibacillaceae</taxon>
        <taxon>Ferviditalea</taxon>
    </lineage>
</organism>
<dbReference type="EMBL" id="JAYJLD010000027">
    <property type="protein sequence ID" value="MEB3103095.1"/>
    <property type="molecule type" value="Genomic_DNA"/>
</dbReference>
<reference evidence="1" key="1">
    <citation type="submission" date="2023-12" db="EMBL/GenBank/DDBJ databases">
        <title>Fervidustalea candida gen. nov., sp. nov., a novel member of the family Paenibacillaceae isolated from a geothermal area.</title>
        <authorList>
            <person name="Li W.-J."/>
            <person name="Jiao J.-Y."/>
            <person name="Chen Y."/>
        </authorList>
    </citation>
    <scope>NUCLEOTIDE SEQUENCE</scope>
    <source>
        <strain evidence="1">SYSU GA230002</strain>
    </source>
</reference>
<comment type="caution">
    <text evidence="1">The sequence shown here is derived from an EMBL/GenBank/DDBJ whole genome shotgun (WGS) entry which is preliminary data.</text>
</comment>
<proteinExistence type="predicted"/>
<dbReference type="RefSeq" id="WP_371755222.1">
    <property type="nucleotide sequence ID" value="NZ_JAYJLD010000027.1"/>
</dbReference>
<sequence length="121" mass="12625">MIVEKSSQNGILIVTRTTDNGSVMISNEGYALYVVVSVDKNNVPSDGSVTVTITAEIFDYLDAPQTSDTRNITFEMGGVTDTKPAVNGVATTTFTPGVPGTSVFTITADGCNSAQIEVIAV</sequence>
<gene>
    <name evidence="1" type="ORF">VF724_15670</name>
</gene>
<keyword evidence="2" id="KW-1185">Reference proteome</keyword>
<name>A0ABU5ZPF1_9BACL</name>
<evidence type="ECO:0000313" key="1">
    <source>
        <dbReference type="EMBL" id="MEB3103095.1"/>
    </source>
</evidence>
<dbReference type="Gene3D" id="2.60.40.10">
    <property type="entry name" value="Immunoglobulins"/>
    <property type="match status" value="1"/>
</dbReference>
<dbReference type="Proteomes" id="UP001310386">
    <property type="component" value="Unassembled WGS sequence"/>
</dbReference>
<dbReference type="InterPro" id="IPR008964">
    <property type="entry name" value="Invasin/intimin_cell_adhesion"/>
</dbReference>
<dbReference type="SUPFAM" id="SSF49373">
    <property type="entry name" value="Invasin/intimin cell-adhesion fragments"/>
    <property type="match status" value="1"/>
</dbReference>
<evidence type="ECO:0000313" key="2">
    <source>
        <dbReference type="Proteomes" id="UP001310386"/>
    </source>
</evidence>
<accession>A0ABU5ZPF1</accession>
<dbReference type="InterPro" id="IPR013783">
    <property type="entry name" value="Ig-like_fold"/>
</dbReference>
<evidence type="ECO:0008006" key="3">
    <source>
        <dbReference type="Google" id="ProtNLM"/>
    </source>
</evidence>
<protein>
    <recommendedName>
        <fullName evidence="3">Big-1 domain-containing protein</fullName>
    </recommendedName>
</protein>